<evidence type="ECO:0000313" key="3">
    <source>
        <dbReference type="Proteomes" id="UP001162131"/>
    </source>
</evidence>
<dbReference type="Gene3D" id="3.30.710.10">
    <property type="entry name" value="Potassium Channel Kv1.1, Chain A"/>
    <property type="match status" value="1"/>
</dbReference>
<organism evidence="2 3">
    <name type="scientific">Blepharisma stoltei</name>
    <dbReference type="NCBI Taxonomy" id="1481888"/>
    <lineage>
        <taxon>Eukaryota</taxon>
        <taxon>Sar</taxon>
        <taxon>Alveolata</taxon>
        <taxon>Ciliophora</taxon>
        <taxon>Postciliodesmatophora</taxon>
        <taxon>Heterotrichea</taxon>
        <taxon>Heterotrichida</taxon>
        <taxon>Blepharismidae</taxon>
        <taxon>Blepharisma</taxon>
    </lineage>
</organism>
<dbReference type="PROSITE" id="PS50097">
    <property type="entry name" value="BTB"/>
    <property type="match status" value="1"/>
</dbReference>
<evidence type="ECO:0000259" key="1">
    <source>
        <dbReference type="PROSITE" id="PS50097"/>
    </source>
</evidence>
<proteinExistence type="predicted"/>
<dbReference type="Proteomes" id="UP001162131">
    <property type="component" value="Unassembled WGS sequence"/>
</dbReference>
<name>A0AAU9IYT8_9CILI</name>
<protein>
    <recommendedName>
        <fullName evidence="1">BTB domain-containing protein</fullName>
    </recommendedName>
</protein>
<evidence type="ECO:0000313" key="2">
    <source>
        <dbReference type="EMBL" id="CAG9319175.1"/>
    </source>
</evidence>
<dbReference type="PANTHER" id="PTHR24413">
    <property type="entry name" value="SPECKLE-TYPE POZ PROTEIN"/>
    <property type="match status" value="1"/>
</dbReference>
<dbReference type="InterPro" id="IPR000210">
    <property type="entry name" value="BTB/POZ_dom"/>
</dbReference>
<dbReference type="CDD" id="cd18186">
    <property type="entry name" value="BTB_POZ_ZBTB_KLHL-like"/>
    <property type="match status" value="1"/>
</dbReference>
<keyword evidence="3" id="KW-1185">Reference proteome</keyword>
<dbReference type="SUPFAM" id="SSF54695">
    <property type="entry name" value="POZ domain"/>
    <property type="match status" value="1"/>
</dbReference>
<dbReference type="SMART" id="SM00225">
    <property type="entry name" value="BTB"/>
    <property type="match status" value="1"/>
</dbReference>
<dbReference type="Pfam" id="PF00651">
    <property type="entry name" value="BTB"/>
    <property type="match status" value="1"/>
</dbReference>
<dbReference type="AlphaFoldDB" id="A0AAU9IYT8"/>
<gene>
    <name evidence="2" type="ORF">BSTOLATCC_MIC23384</name>
</gene>
<dbReference type="EMBL" id="CAJZBQ010000022">
    <property type="protein sequence ID" value="CAG9319175.1"/>
    <property type="molecule type" value="Genomic_DNA"/>
</dbReference>
<comment type="caution">
    <text evidence="2">The sequence shown here is derived from an EMBL/GenBank/DDBJ whole genome shotgun (WGS) entry which is preliminary data.</text>
</comment>
<feature type="domain" description="BTB" evidence="1">
    <location>
        <begin position="115"/>
        <end position="183"/>
    </location>
</feature>
<reference evidence="2" key="1">
    <citation type="submission" date="2021-09" db="EMBL/GenBank/DDBJ databases">
        <authorList>
            <consortium name="AG Swart"/>
            <person name="Singh M."/>
            <person name="Singh A."/>
            <person name="Seah K."/>
            <person name="Emmerich C."/>
        </authorList>
    </citation>
    <scope>NUCLEOTIDE SEQUENCE</scope>
    <source>
        <strain evidence="2">ATCC30299</strain>
    </source>
</reference>
<dbReference type="InterPro" id="IPR011333">
    <property type="entry name" value="SKP1/BTB/POZ_sf"/>
</dbReference>
<sequence length="317" mass="35881">MRSRRNSSEPSPDVIFEAGEDLYTNASLALTKGAIKRIPLARPRVAQSYCFEFCGIIGVAYRALRFVLDSKPLNEETYIIAPCIVKVFHSCDILQSAQNSLQPALLELFNSGLEADIKIETSENKIFSAHKCILMCRSPKFRAMFNSSMTECENSYIKLPDTDPCLFDRLLKWIYTGSTLMPEDINDLCSLLVMADEYMLNDLKMRCEEDIISKLCPENVVQIMEIAHKLPLVSDNLMSECKEVFVKEYNKVKECQPDMEKIIASVPGLMTEIFSHFHKSSNKHKARRVTFRIEDAGDPLEDVSTVYSGYSSTGSYA</sequence>
<accession>A0AAU9IYT8</accession>